<dbReference type="PRINTS" id="PR00169">
    <property type="entry name" value="KCHANNEL"/>
</dbReference>
<organism evidence="14 15">
    <name type="scientific">Oleiagrimonas citrea</name>
    <dbReference type="NCBI Taxonomy" id="1665687"/>
    <lineage>
        <taxon>Bacteria</taxon>
        <taxon>Pseudomonadati</taxon>
        <taxon>Pseudomonadota</taxon>
        <taxon>Gammaproteobacteria</taxon>
        <taxon>Lysobacterales</taxon>
        <taxon>Rhodanobacteraceae</taxon>
        <taxon>Oleiagrimonas</taxon>
    </lineage>
</organism>
<protein>
    <submittedName>
        <fullName evidence="14">Transporter substrate-binding domain-containing protein</fullName>
    </submittedName>
</protein>
<feature type="signal peptide" evidence="11">
    <location>
        <begin position="1"/>
        <end position="24"/>
    </location>
</feature>
<evidence type="ECO:0000256" key="3">
    <source>
        <dbReference type="ARBA" id="ARBA00022692"/>
    </source>
</evidence>
<dbReference type="Pfam" id="PF00060">
    <property type="entry name" value="Lig_chan"/>
    <property type="match status" value="1"/>
</dbReference>
<proteinExistence type="predicted"/>
<evidence type="ECO:0000256" key="10">
    <source>
        <dbReference type="SAM" id="Phobius"/>
    </source>
</evidence>
<dbReference type="InterPro" id="IPR001638">
    <property type="entry name" value="Solute-binding_3/MltF_N"/>
</dbReference>
<keyword evidence="4 10" id="KW-1133">Transmembrane helix</keyword>
<dbReference type="RefSeq" id="WP_168609484.1">
    <property type="nucleotide sequence ID" value="NZ_JAAZQD010000004.1"/>
</dbReference>
<feature type="chain" id="PRO_5032779764" evidence="11">
    <location>
        <begin position="25"/>
        <end position="374"/>
    </location>
</feature>
<dbReference type="GO" id="GO:0015276">
    <property type="term" value="F:ligand-gated monoatomic ion channel activity"/>
    <property type="evidence" value="ECO:0007669"/>
    <property type="project" value="InterPro"/>
</dbReference>
<dbReference type="EMBL" id="JAAZQD010000004">
    <property type="protein sequence ID" value="NKZ39495.1"/>
    <property type="molecule type" value="Genomic_DNA"/>
</dbReference>
<dbReference type="AlphaFoldDB" id="A0A846ZMG9"/>
<keyword evidence="9" id="KW-0407">Ion channel</keyword>
<keyword evidence="8" id="KW-0325">Glycoprotein</keyword>
<keyword evidence="5" id="KW-0406">Ion transport</keyword>
<evidence type="ECO:0000313" key="14">
    <source>
        <dbReference type="EMBL" id="NKZ39495.1"/>
    </source>
</evidence>
<comment type="subcellular location">
    <subcellularLocation>
        <location evidence="1">Membrane</location>
        <topology evidence="1">Multi-pass membrane protein</topology>
    </subcellularLocation>
</comment>
<feature type="transmembrane region" description="Helical" evidence="10">
    <location>
        <begin position="153"/>
        <end position="175"/>
    </location>
</feature>
<keyword evidence="11" id="KW-0732">Signal</keyword>
<evidence type="ECO:0000259" key="13">
    <source>
        <dbReference type="SMART" id="SM00079"/>
    </source>
</evidence>
<keyword evidence="3 10" id="KW-0812">Transmembrane</keyword>
<evidence type="ECO:0000256" key="9">
    <source>
        <dbReference type="ARBA" id="ARBA00023303"/>
    </source>
</evidence>
<dbReference type="SMART" id="SM00079">
    <property type="entry name" value="PBPe"/>
    <property type="match status" value="1"/>
</dbReference>
<keyword evidence="15" id="KW-1185">Reference proteome</keyword>
<name>A0A846ZMG9_9GAMM</name>
<dbReference type="Gene3D" id="3.40.190.10">
    <property type="entry name" value="Periplasmic binding protein-like II"/>
    <property type="match status" value="2"/>
</dbReference>
<evidence type="ECO:0000259" key="12">
    <source>
        <dbReference type="SMART" id="SM00062"/>
    </source>
</evidence>
<comment type="caution">
    <text evidence="14">The sequence shown here is derived from an EMBL/GenBank/DDBJ whole genome shotgun (WGS) entry which is preliminary data.</text>
</comment>
<gene>
    <name evidence="14" type="ORF">HF690_11100</name>
</gene>
<dbReference type="Gene3D" id="1.10.287.70">
    <property type="match status" value="1"/>
</dbReference>
<feature type="transmembrane region" description="Helical" evidence="10">
    <location>
        <begin position="187"/>
        <end position="208"/>
    </location>
</feature>
<dbReference type="Proteomes" id="UP000541636">
    <property type="component" value="Unassembled WGS sequence"/>
</dbReference>
<evidence type="ECO:0000256" key="11">
    <source>
        <dbReference type="SAM" id="SignalP"/>
    </source>
</evidence>
<feature type="domain" description="Ionotropic glutamate receptor C-terminal" evidence="13">
    <location>
        <begin position="45"/>
        <end position="371"/>
    </location>
</feature>
<dbReference type="InterPro" id="IPR015683">
    <property type="entry name" value="Ionotropic_Glu_rcpt"/>
</dbReference>
<dbReference type="SMART" id="SM00062">
    <property type="entry name" value="PBPb"/>
    <property type="match status" value="1"/>
</dbReference>
<dbReference type="PANTHER" id="PTHR18966">
    <property type="entry name" value="IONOTROPIC GLUTAMATE RECEPTOR"/>
    <property type="match status" value="1"/>
</dbReference>
<keyword evidence="2" id="KW-0813">Transport</keyword>
<dbReference type="InterPro" id="IPR001320">
    <property type="entry name" value="Iontro_rcpt_C"/>
</dbReference>
<accession>A0A846ZMG9</accession>
<dbReference type="GO" id="GO:0016020">
    <property type="term" value="C:membrane"/>
    <property type="evidence" value="ECO:0007669"/>
    <property type="project" value="UniProtKB-SubCell"/>
</dbReference>
<evidence type="ECO:0000256" key="7">
    <source>
        <dbReference type="ARBA" id="ARBA00023170"/>
    </source>
</evidence>
<evidence type="ECO:0000313" key="15">
    <source>
        <dbReference type="Proteomes" id="UP000541636"/>
    </source>
</evidence>
<evidence type="ECO:0000256" key="1">
    <source>
        <dbReference type="ARBA" id="ARBA00004141"/>
    </source>
</evidence>
<keyword evidence="7" id="KW-0675">Receptor</keyword>
<feature type="domain" description="Solute-binding protein family 3/N-terminal" evidence="12">
    <location>
        <begin position="45"/>
        <end position="372"/>
    </location>
</feature>
<sequence>MTMRTPRTILLCLCTLLLTPLAFAQNAPAASAPARAATAVAPARKLTVGVKVAPPFVIRDGDHYRGLAIDLWEEVAADHGWKFQYKSYDLEGLLNAVQSHQVDVGLGAITATAQREQRMDFAHPITSSGLGVAVRNQSGSGWLAVAQALVSPAFLSVIGTLIVLLLAVGLLVWSLEHKHNPEQFGGTRAQGIFSGFWWAMVTMTTVGYGDTAPRTVPGRLLGMVWMLAALMVVSFFTASITSALTVGQLSNRIRTADDLSHVRVASIAGSTSGQWLQRNQDSFVHADSLDDALERLAAGKVDAVVYDAPLLRWQINQQFSGLRVLPLRLERQDYAFALPDNSPLREQIDTSLLQRINAPDWNQRLKKYFGPDRP</sequence>
<feature type="transmembrane region" description="Helical" evidence="10">
    <location>
        <begin position="220"/>
        <end position="244"/>
    </location>
</feature>
<evidence type="ECO:0000256" key="5">
    <source>
        <dbReference type="ARBA" id="ARBA00023065"/>
    </source>
</evidence>
<reference evidence="14 15" key="1">
    <citation type="journal article" date="2017" name="Int. J. Syst. Evol. Microbiol.">
        <title>Oleiagrimonas citrea sp. nov., a marine bacterium isolated from tidal flat sediment and emended description of the genus Oleiagrimonas Fang et al. 2015 and Oleiagrimonas soli.</title>
        <authorList>
            <person name="Yang S.H."/>
            <person name="Seo H.S."/>
            <person name="Seong C.N."/>
            <person name="Kwon K.K."/>
        </authorList>
    </citation>
    <scope>NUCLEOTIDE SEQUENCE [LARGE SCALE GENOMIC DNA]</scope>
    <source>
        <strain evidence="14 15">MEBiC09124</strain>
    </source>
</reference>
<evidence type="ECO:0000256" key="6">
    <source>
        <dbReference type="ARBA" id="ARBA00023136"/>
    </source>
</evidence>
<evidence type="ECO:0000256" key="4">
    <source>
        <dbReference type="ARBA" id="ARBA00022989"/>
    </source>
</evidence>
<evidence type="ECO:0000256" key="8">
    <source>
        <dbReference type="ARBA" id="ARBA00023180"/>
    </source>
</evidence>
<dbReference type="SUPFAM" id="SSF81324">
    <property type="entry name" value="Voltage-gated potassium channels"/>
    <property type="match status" value="1"/>
</dbReference>
<keyword evidence="6 10" id="KW-0472">Membrane</keyword>
<evidence type="ECO:0000256" key="2">
    <source>
        <dbReference type="ARBA" id="ARBA00022448"/>
    </source>
</evidence>
<dbReference type="Pfam" id="PF00497">
    <property type="entry name" value="SBP_bac_3"/>
    <property type="match status" value="1"/>
</dbReference>
<dbReference type="SUPFAM" id="SSF53850">
    <property type="entry name" value="Periplasmic binding protein-like II"/>
    <property type="match status" value="1"/>
</dbReference>